<comment type="caution">
    <text evidence="5">The sequence shown here is derived from an EMBL/GenBank/DDBJ whole genome shotgun (WGS) entry which is preliminary data.</text>
</comment>
<feature type="domain" description="MATH" evidence="4">
    <location>
        <begin position="303"/>
        <end position="419"/>
    </location>
</feature>
<evidence type="ECO:0000313" key="5">
    <source>
        <dbReference type="EMBL" id="KAH0928330.1"/>
    </source>
</evidence>
<protein>
    <recommendedName>
        <fullName evidence="4">MATH domain-containing protein</fullName>
    </recommendedName>
</protein>
<feature type="coiled-coil region" evidence="2">
    <location>
        <begin position="1206"/>
        <end position="1257"/>
    </location>
</feature>
<dbReference type="PROSITE" id="PS50144">
    <property type="entry name" value="MATH"/>
    <property type="match status" value="2"/>
</dbReference>
<dbReference type="EMBL" id="JAGKQM010000004">
    <property type="protein sequence ID" value="KAH0928330.1"/>
    <property type="molecule type" value="Genomic_DNA"/>
</dbReference>
<dbReference type="PANTHER" id="PTHR46236">
    <property type="entry name" value="TRAF-LIKE SUPERFAMILY PROTEIN"/>
    <property type="match status" value="1"/>
</dbReference>
<feature type="coiled-coil region" evidence="2">
    <location>
        <begin position="133"/>
        <end position="177"/>
    </location>
</feature>
<dbReference type="SMART" id="SM00061">
    <property type="entry name" value="MATH"/>
    <property type="match status" value="2"/>
</dbReference>
<dbReference type="Pfam" id="PF22486">
    <property type="entry name" value="MATH_2"/>
    <property type="match status" value="2"/>
</dbReference>
<feature type="coiled-coil region" evidence="2">
    <location>
        <begin position="1037"/>
        <end position="1064"/>
    </location>
</feature>
<gene>
    <name evidence="5" type="ORF">HID58_014057</name>
</gene>
<evidence type="ECO:0000256" key="1">
    <source>
        <dbReference type="ARBA" id="ARBA00023054"/>
    </source>
</evidence>
<reference evidence="5 6" key="1">
    <citation type="submission" date="2021-05" db="EMBL/GenBank/DDBJ databases">
        <title>Genome Assembly of Synthetic Allotetraploid Brassica napus Reveals Homoeologous Exchanges between Subgenomes.</title>
        <authorList>
            <person name="Davis J.T."/>
        </authorList>
    </citation>
    <scope>NUCLEOTIDE SEQUENCE [LARGE SCALE GENOMIC DNA]</scope>
    <source>
        <strain evidence="6">cv. Da-Ae</strain>
        <tissue evidence="5">Seedling</tissue>
    </source>
</reference>
<feature type="coiled-coil region" evidence="2">
    <location>
        <begin position="1957"/>
        <end position="1991"/>
    </location>
</feature>
<dbReference type="Gene3D" id="2.60.210.10">
    <property type="entry name" value="Apoptosis, Tumor Necrosis Factor Receptor Associated Protein 2, Chain A"/>
    <property type="match status" value="3"/>
</dbReference>
<feature type="domain" description="MATH" evidence="4">
    <location>
        <begin position="1281"/>
        <end position="1406"/>
    </location>
</feature>
<dbReference type="SUPFAM" id="SSF49599">
    <property type="entry name" value="TRAF domain-like"/>
    <property type="match status" value="3"/>
</dbReference>
<feature type="coiled-coil region" evidence="2">
    <location>
        <begin position="1518"/>
        <end position="1559"/>
    </location>
</feature>
<dbReference type="InterPro" id="IPR002083">
    <property type="entry name" value="MATH/TRAF_dom"/>
</dbReference>
<dbReference type="PANTHER" id="PTHR46236:SF32">
    <property type="entry name" value="MATH DOMAIN-CONTAINING PROTEIN"/>
    <property type="match status" value="1"/>
</dbReference>
<keyword evidence="1 2" id="KW-0175">Coiled coil</keyword>
<evidence type="ECO:0000256" key="3">
    <source>
        <dbReference type="SAM" id="MobiDB-lite"/>
    </source>
</evidence>
<feature type="coiled-coil region" evidence="2">
    <location>
        <begin position="703"/>
        <end position="730"/>
    </location>
</feature>
<evidence type="ECO:0000256" key="2">
    <source>
        <dbReference type="SAM" id="Coils"/>
    </source>
</evidence>
<dbReference type="InterPro" id="IPR008974">
    <property type="entry name" value="TRAF-like"/>
</dbReference>
<feature type="coiled-coil region" evidence="2">
    <location>
        <begin position="499"/>
        <end position="543"/>
    </location>
</feature>
<keyword evidence="6" id="KW-1185">Reference proteome</keyword>
<feature type="coiled-coil region" evidence="2">
    <location>
        <begin position="831"/>
        <end position="875"/>
    </location>
</feature>
<name>A0ABQ8DIP6_BRANA</name>
<evidence type="ECO:0000259" key="4">
    <source>
        <dbReference type="PROSITE" id="PS50144"/>
    </source>
</evidence>
<feature type="coiled-coil region" evidence="2">
    <location>
        <begin position="2131"/>
        <end position="2158"/>
    </location>
</feature>
<organism evidence="5 6">
    <name type="scientific">Brassica napus</name>
    <name type="common">Rape</name>
    <dbReference type="NCBI Taxonomy" id="3708"/>
    <lineage>
        <taxon>Eukaryota</taxon>
        <taxon>Viridiplantae</taxon>
        <taxon>Streptophyta</taxon>
        <taxon>Embryophyta</taxon>
        <taxon>Tracheophyta</taxon>
        <taxon>Spermatophyta</taxon>
        <taxon>Magnoliopsida</taxon>
        <taxon>eudicotyledons</taxon>
        <taxon>Gunneridae</taxon>
        <taxon>Pentapetalae</taxon>
        <taxon>rosids</taxon>
        <taxon>malvids</taxon>
        <taxon>Brassicales</taxon>
        <taxon>Brassicaceae</taxon>
        <taxon>Brassiceae</taxon>
        <taxon>Brassica</taxon>
    </lineage>
</organism>
<dbReference type="Proteomes" id="UP000824890">
    <property type="component" value="Unassembled WGS sequence"/>
</dbReference>
<evidence type="ECO:0000313" key="6">
    <source>
        <dbReference type="Proteomes" id="UP000824890"/>
    </source>
</evidence>
<feature type="compositionally biased region" description="Acidic residues" evidence="3">
    <location>
        <begin position="1571"/>
        <end position="1580"/>
    </location>
</feature>
<dbReference type="CDD" id="cd00121">
    <property type="entry name" value="MATH"/>
    <property type="match status" value="3"/>
</dbReference>
<feature type="region of interest" description="Disordered" evidence="3">
    <location>
        <begin position="1564"/>
        <end position="1594"/>
    </location>
</feature>
<proteinExistence type="predicted"/>
<dbReference type="InterPro" id="IPR050804">
    <property type="entry name" value="MCC"/>
</dbReference>
<accession>A0ABQ8DIP6</accession>
<sequence>MANQGDKFTWVIKSLSSWPSLIFNPFVNGVCKLYSDASEKIEKESMDVSGFQVLPSQVESVRLIFKRHPDIAVEFRAKNQHLRKACMGFLLSLIETLCQSLEELSNEDLVEADVALTYLKDAGFKVDWLEKKLDIVKDKKEKEQSSLARLQEMEDSLLKLKQQCSDMDALVEKEEEELSDTRTPMSFDDVSHVTLPETDTLFWFRSCTILGIARFWHKVPSFLTMTQSLWEYEQTLALEKTLQKGVALRRIPSKGRTHTLSLSLSLSLSQSPTVALLPGGLYFGKKTSPLRKSFITSMAMQVGKKFSWVIKDFPSLQCKICHSAPVLIGDCKWFLHAYPKGNKVDYLSLYLEVADSESLPSGWRKYVKFRLSIVKQNLKSDTELQGSVLGVSSMIPLTKLHDEKEGFLVDGDLVIVAEVDVLEGESVKRIFEMHPDIAVEFRAKNQHLRNACMSFLLSLTETLCVSLQELSNEDLVEADVALTYVRDAGFKVNWLEKKLETVKEKKEKEKCSLIRLEEMKDSLLKLKQKCSDLEALVEKEEAELSAIRTPSSFDDLACIHMLSYTKIHDKNGGFLVNGEVKSKIEQKNGPVSSVLLKEASAVMESIDVNRFQVYPSQVQSVRLIFERHPETAVEFRAKNQHLRTTYINFLLSLIETLYQPLQELSSEDLVEADIALTYLKDVGFKVDWLENNLDLLKARKEKERACEARVQEMEVQLHDLKHKFEIEKAELYSDASEKSEIQSMDVNGFQVLPSQVESVRLIFKRHPDIAVEFRAKNQHLRNACMDLLLSLIETMCQSLEDLSNEDLVEADIALTYLKDAGFKVDWLEKKLDIVKDKKEKEQSSLARLQEMEDFLLKLKQQCSDLNALVEKEEEELLDTRTPMSFDDVFLDILCVCCLIFSLEGMQWFYPMTMDLVYTSVVLLPKFLDKDSGFLVNDQVKIVVEVGYVGRLFEKHPDIAVDFRAKNQHVRHACMSSLLGLIQTLCKSLQELSNEDLIEADIALKYVKDAGFKVDWLEKNLEQVKEKKLKELSSLAMLQETEEKTLRLKRKFEELDALAEEQKKELSATRTSLTFDDVFDCRKIMGEHSMKKITWTIKNFSSLQREKICSDPFVESPRWGRVSMFPLNEIHAKESGYLLELVSRLLERHPEIASDIRTKNPNLRTGYMSLLLSLIETLRQSPHELSKTDLAEADAALGSMTNAGFKLDWLEKKLDDMAEKKEKEEAGEARVREIEEELKDLNQKCSDLEALLEKQKLELSAAKAPISFDDLDRRTIMEKQSRKKITWTIKNFSSLQCQKLCSDPFVVARCKWRLCTYPKGKNVDYLFLFLEVADHDSLPCGWRRNARYSLTIINQNSVKRYRQNDEQKWFDEKTPRRGRVSMFPLNEIHAKESGYLVNGELEIVAEIEVIEVLGKFDVTEETSTITETMDVNGFQLLPSQMELVSHLLKRHPDIASDFSTKNPNLRTGYMSLLLSLIETLRQSPHQLSYTDLVEADAALESMTNAGFKLDWLEKKVDEMAEKKEKEEGGEIRVREIEEELKDLKQKCSDLEVQLEKEKLELSAANAPISFDDSSESSDDEQSYSSSSEEWSKSSDDADEIVEVNGFQVLDSQVNQVLAIFEKYPDMASDFSLKNQQLRNAYMGVLLNLIMTLCQSPDELTMDDLNKADSTVLDLTKAGFKLHWLRQKVDEAFLKKEKKREFRARIRLLEEKVKKRKLSLSDLESDLKKQKATALATETPFDFSDIFTWVIKNLAPFGSQIIYSDSFVISGRLIAYPKSKLLNYLTLEVADSESFPIGWRRLANFSVTIVNKALKQIYRRQVTQQWFDHKTPRLSFPLMKTTLGFLVDEEVKIVAEIDVVEVIINGFEVLPSQVKSVNRLFKRQPDIASKFPINNPLLKTSYMNVLLSLTRALHLSPQKISNGDLSDTETTLAHMKSIGFKLDWLEKKLGEIKEKKAKEKAGKIKIQNTEEKLKDLKQKCLDLEAQLETEKAEVLAASAPLLLSDDEDKTQIVAMWNGDGTVDINGFRVYYTEVEYVRRIFERHPETASNLRPMNQLVKNAYLNNLLDLIDIACLAPQELTEEELRDAENTLMDLVGVGFELDWLKKKLEERCVKKKKMETRGDRMRELDRMIVEQRRVLLALEVELKNEENEAVSHSARLGFEDVV</sequence>